<name>A0A1X7UUS2_AMPQE</name>
<keyword evidence="3 5" id="KW-0547">Nucleotide-binding</keyword>
<dbReference type="SMART" id="SM00864">
    <property type="entry name" value="Tubulin"/>
    <property type="match status" value="1"/>
</dbReference>
<feature type="domain" description="Tubulin/FtsZ GTPase" evidence="6">
    <location>
        <begin position="1"/>
        <end position="206"/>
    </location>
</feature>
<dbReference type="PANTHER" id="PTHR11588">
    <property type="entry name" value="TUBULIN"/>
    <property type="match status" value="1"/>
</dbReference>
<protein>
    <recommendedName>
        <fullName evidence="6">Tubulin/FtsZ GTPase domain-containing protein</fullName>
    </recommendedName>
</protein>
<dbReference type="AlphaFoldDB" id="A0A1X7UUS2"/>
<dbReference type="GO" id="GO:0005525">
    <property type="term" value="F:GTP binding"/>
    <property type="evidence" value="ECO:0007669"/>
    <property type="project" value="UniProtKB-UniRule"/>
</dbReference>
<dbReference type="SUPFAM" id="SSF55307">
    <property type="entry name" value="Tubulin C-terminal domain-like"/>
    <property type="match status" value="1"/>
</dbReference>
<evidence type="ECO:0000313" key="7">
    <source>
        <dbReference type="EnsemblMetazoa" id="Aqu2.1.31416_001"/>
    </source>
</evidence>
<dbReference type="InterPro" id="IPR008280">
    <property type="entry name" value="Tub_FtsZ_C"/>
</dbReference>
<dbReference type="GO" id="GO:0007017">
    <property type="term" value="P:microtubule-based process"/>
    <property type="evidence" value="ECO:0007669"/>
    <property type="project" value="InterPro"/>
</dbReference>
<reference evidence="8" key="1">
    <citation type="journal article" date="2010" name="Nature">
        <title>The Amphimedon queenslandica genome and the evolution of animal complexity.</title>
        <authorList>
            <person name="Srivastava M."/>
            <person name="Simakov O."/>
            <person name="Chapman J."/>
            <person name="Fahey B."/>
            <person name="Gauthier M.E."/>
            <person name="Mitros T."/>
            <person name="Richards G.S."/>
            <person name="Conaco C."/>
            <person name="Dacre M."/>
            <person name="Hellsten U."/>
            <person name="Larroux C."/>
            <person name="Putnam N.H."/>
            <person name="Stanke M."/>
            <person name="Adamska M."/>
            <person name="Darling A."/>
            <person name="Degnan S.M."/>
            <person name="Oakley T.H."/>
            <person name="Plachetzki D.C."/>
            <person name="Zhai Y."/>
            <person name="Adamski M."/>
            <person name="Calcino A."/>
            <person name="Cummins S.F."/>
            <person name="Goodstein D.M."/>
            <person name="Harris C."/>
            <person name="Jackson D.J."/>
            <person name="Leys S.P."/>
            <person name="Shu S."/>
            <person name="Woodcroft B.J."/>
            <person name="Vervoort M."/>
            <person name="Kosik K.S."/>
            <person name="Manning G."/>
            <person name="Degnan B.M."/>
            <person name="Rokhsar D.S."/>
        </authorList>
    </citation>
    <scope>NUCLEOTIDE SEQUENCE [LARGE SCALE GENOMIC DNA]</scope>
</reference>
<dbReference type="KEGG" id="aqu:100636117"/>
<dbReference type="InParanoid" id="A0A1X7UUS2"/>
<dbReference type="GO" id="GO:0005874">
    <property type="term" value="C:microtubule"/>
    <property type="evidence" value="ECO:0007669"/>
    <property type="project" value="UniProtKB-KW"/>
</dbReference>
<dbReference type="PRINTS" id="PR01161">
    <property type="entry name" value="TUBULIN"/>
</dbReference>
<evidence type="ECO:0000259" key="6">
    <source>
        <dbReference type="SMART" id="SM00864"/>
    </source>
</evidence>
<sequence length="380" mass="43089">MAVYVHVGQCGVQLGHAYWEQVLSSDYSSSLLLPNKDIPGISIDTERKTRSPSLQYSSVVTGSCRGCGNNWSYGLKEGMRMGSFVTEEIRKVAERLDYFMGTIFTHSLAGGTGSGLTCYILETIRDAFPVQYISNVAITPFLSGETPLQYYNTLLSIPYLQQYSDCILLLHNDTILKEALKTSTSVSMTSMNSIISDVLTNMYRPFQNKQRVHMGTWELIRSLCPQSCYKFIAAHHVRLTKGVTSWSNAVTHFKPVQDKRRRLLSLAVVSRSNPLAMISLIDKSKEIEEKLKKYFSFVPWNPFPVDLLYGADANLKDNKIMTVLTNSNEIVPFLNRIKERSEEMFKARAYLHWYEGMADKMDFSFNALDTLSQNYNSLSV</sequence>
<comment type="similarity">
    <text evidence="1 5">Belongs to the tubulin family.</text>
</comment>
<evidence type="ECO:0000313" key="8">
    <source>
        <dbReference type="Proteomes" id="UP000007879"/>
    </source>
</evidence>
<dbReference type="eggNOG" id="KOG1374">
    <property type="taxonomic scope" value="Eukaryota"/>
</dbReference>
<dbReference type="Gene3D" id="3.40.50.1440">
    <property type="entry name" value="Tubulin/FtsZ, GTPase domain"/>
    <property type="match status" value="1"/>
</dbReference>
<dbReference type="Pfam" id="PF00091">
    <property type="entry name" value="Tubulin"/>
    <property type="match status" value="1"/>
</dbReference>
<dbReference type="InterPro" id="IPR023123">
    <property type="entry name" value="Tubulin_C"/>
</dbReference>
<evidence type="ECO:0000256" key="2">
    <source>
        <dbReference type="ARBA" id="ARBA00022701"/>
    </source>
</evidence>
<dbReference type="Gene3D" id="1.10.287.600">
    <property type="entry name" value="Helix hairpin bin"/>
    <property type="match status" value="1"/>
</dbReference>
<dbReference type="EnsemblMetazoa" id="XM_003386678.2">
    <property type="protein sequence ID" value="XP_003386726.1"/>
    <property type="gene ID" value="LOC100636117"/>
</dbReference>
<organism evidence="7">
    <name type="scientific">Amphimedon queenslandica</name>
    <name type="common">Sponge</name>
    <dbReference type="NCBI Taxonomy" id="400682"/>
    <lineage>
        <taxon>Eukaryota</taxon>
        <taxon>Metazoa</taxon>
        <taxon>Porifera</taxon>
        <taxon>Demospongiae</taxon>
        <taxon>Heteroscleromorpha</taxon>
        <taxon>Haplosclerida</taxon>
        <taxon>Niphatidae</taxon>
        <taxon>Amphimedon</taxon>
    </lineage>
</organism>
<dbReference type="SUPFAM" id="SSF52490">
    <property type="entry name" value="Tubulin nucleotide-binding domain-like"/>
    <property type="match status" value="1"/>
</dbReference>
<reference evidence="7" key="2">
    <citation type="submission" date="2017-05" db="UniProtKB">
        <authorList>
            <consortium name="EnsemblMetazoa"/>
        </authorList>
    </citation>
    <scope>IDENTIFICATION</scope>
</reference>
<dbReference type="InterPro" id="IPR003008">
    <property type="entry name" value="Tubulin_FtsZ_GTPase"/>
</dbReference>
<keyword evidence="8" id="KW-1185">Reference proteome</keyword>
<dbReference type="OrthoDB" id="2588702at2759"/>
<dbReference type="InterPro" id="IPR017975">
    <property type="entry name" value="Tubulin_CS"/>
</dbReference>
<dbReference type="InterPro" id="IPR036525">
    <property type="entry name" value="Tubulin/FtsZ_GTPase_sf"/>
</dbReference>
<dbReference type="EnsemblMetazoa" id="Aqu2.1.31416_001">
    <property type="protein sequence ID" value="Aqu2.1.31416_001"/>
    <property type="gene ID" value="Aqu2.1.31416"/>
</dbReference>
<keyword evidence="4 5" id="KW-0342">GTP-binding</keyword>
<evidence type="ECO:0000256" key="1">
    <source>
        <dbReference type="ARBA" id="ARBA00009636"/>
    </source>
</evidence>
<gene>
    <name evidence="7" type="primary">100636117</name>
</gene>
<evidence type="ECO:0000256" key="3">
    <source>
        <dbReference type="ARBA" id="ARBA00022741"/>
    </source>
</evidence>
<dbReference type="PROSITE" id="PS00227">
    <property type="entry name" value="TUBULIN"/>
    <property type="match status" value="1"/>
</dbReference>
<dbReference type="InterPro" id="IPR000217">
    <property type="entry name" value="Tubulin"/>
</dbReference>
<evidence type="ECO:0000256" key="4">
    <source>
        <dbReference type="ARBA" id="ARBA00023134"/>
    </source>
</evidence>
<evidence type="ECO:0000256" key="5">
    <source>
        <dbReference type="RuleBase" id="RU000352"/>
    </source>
</evidence>
<dbReference type="STRING" id="400682.A0A1X7UUS2"/>
<accession>A0A1X7UUS2</accession>
<dbReference type="Proteomes" id="UP000007879">
    <property type="component" value="Unassembled WGS sequence"/>
</dbReference>
<proteinExistence type="inferred from homology"/>
<keyword evidence="2 5" id="KW-0493">Microtubule</keyword>